<dbReference type="PANTHER" id="PTHR47637">
    <property type="entry name" value="CHAPERONE SURA"/>
    <property type="match status" value="1"/>
</dbReference>
<dbReference type="KEGG" id="nch:A0U93_13965"/>
<proteinExistence type="predicted"/>
<evidence type="ECO:0000313" key="12">
    <source>
        <dbReference type="EMBL" id="AQS89556.1"/>
    </source>
</evidence>
<sequence>MAAPAHHHARHADAGTAKEAAKPVATPPEDAIIAVVNGQVLTQRDVDNRGRLFALSTGLSISPELMARLRPQIVHQLIEERYKTQEILKRHINIEPEQIAQSIAGIEQRNGMPKNALRDKLAQDGVSLTTLIDQIRVQLGWMQVLREEIGGGGHITAQQISQRENALRAEEGRPQYNVSEIFIPVADPRHDQTELDFTKTIISQLREGAPFPIVAAQFSQSQTALNGGAMGWVQEDSLDPPVAEIVKQMPIGAISNPIRVPGGYVIATVAAKRTIGHQMATMVTLRQAFYPFDAPLNPQAPTDQQKIQLQHASAAPSTVHSCDQMAALNKSLGAADKHPSDPGAVMLDRLNPQMRQVLSTLPVGQVSRPLVSTDGIAVLMVCQRQDKNVAQQTPSEIADELMNERVEQASRQMTRDLERRSVIQMRPQAS</sequence>
<dbReference type="InterPro" id="IPR000297">
    <property type="entry name" value="PPIase_PpiC"/>
</dbReference>
<keyword evidence="6 9" id="KW-0413">Isomerase</keyword>
<evidence type="ECO:0000256" key="5">
    <source>
        <dbReference type="ARBA" id="ARBA00023186"/>
    </source>
</evidence>
<evidence type="ECO:0000256" key="8">
    <source>
        <dbReference type="ARBA" id="ARBA00031484"/>
    </source>
</evidence>
<organism evidence="12 13">
    <name type="scientific">Neoasaia chiangmaiensis</name>
    <dbReference type="NCBI Taxonomy" id="320497"/>
    <lineage>
        <taxon>Bacteria</taxon>
        <taxon>Pseudomonadati</taxon>
        <taxon>Pseudomonadota</taxon>
        <taxon>Alphaproteobacteria</taxon>
        <taxon>Acetobacterales</taxon>
        <taxon>Acetobacteraceae</taxon>
        <taxon>Neoasaia</taxon>
    </lineage>
</organism>
<feature type="region of interest" description="Disordered" evidence="10">
    <location>
        <begin position="1"/>
        <end position="24"/>
    </location>
</feature>
<keyword evidence="3" id="KW-0574">Periplasm</keyword>
<dbReference type="EMBL" id="CP014691">
    <property type="protein sequence ID" value="AQS89556.1"/>
    <property type="molecule type" value="Genomic_DNA"/>
</dbReference>
<evidence type="ECO:0000313" key="13">
    <source>
        <dbReference type="Proteomes" id="UP000188604"/>
    </source>
</evidence>
<evidence type="ECO:0000256" key="10">
    <source>
        <dbReference type="SAM" id="MobiDB-lite"/>
    </source>
</evidence>
<accession>A0A1U9KUM6</accession>
<evidence type="ECO:0000256" key="2">
    <source>
        <dbReference type="ARBA" id="ARBA00022729"/>
    </source>
</evidence>
<dbReference type="SUPFAM" id="SSF54534">
    <property type="entry name" value="FKBP-like"/>
    <property type="match status" value="2"/>
</dbReference>
<protein>
    <recommendedName>
        <fullName evidence="1">Parvulin-like PPIase</fullName>
    </recommendedName>
    <alternativeName>
        <fullName evidence="7">Peptidyl-prolyl cis-trans isomerase plp</fullName>
    </alternativeName>
    <alternativeName>
        <fullName evidence="8">Rotamase plp</fullName>
    </alternativeName>
</protein>
<evidence type="ECO:0000259" key="11">
    <source>
        <dbReference type="PROSITE" id="PS50198"/>
    </source>
</evidence>
<dbReference type="Gene3D" id="1.10.4030.10">
    <property type="entry name" value="Porin chaperone SurA, peptide-binding domain"/>
    <property type="match status" value="1"/>
</dbReference>
<dbReference type="InterPro" id="IPR050280">
    <property type="entry name" value="OMP_Chaperone_SurA"/>
</dbReference>
<feature type="compositionally biased region" description="Basic residues" evidence="10">
    <location>
        <begin position="1"/>
        <end position="10"/>
    </location>
</feature>
<keyword evidence="5" id="KW-0143">Chaperone</keyword>
<dbReference type="Gene3D" id="3.10.50.40">
    <property type="match status" value="1"/>
</dbReference>
<evidence type="ECO:0000256" key="6">
    <source>
        <dbReference type="ARBA" id="ARBA00023235"/>
    </source>
</evidence>
<dbReference type="PANTHER" id="PTHR47637:SF1">
    <property type="entry name" value="CHAPERONE SURA"/>
    <property type="match status" value="1"/>
</dbReference>
<keyword evidence="4 9" id="KW-0697">Rotamase</keyword>
<evidence type="ECO:0000256" key="9">
    <source>
        <dbReference type="PROSITE-ProRule" id="PRU00278"/>
    </source>
</evidence>
<dbReference type="InterPro" id="IPR015391">
    <property type="entry name" value="SurA_N"/>
</dbReference>
<keyword evidence="13" id="KW-1185">Reference proteome</keyword>
<dbReference type="SUPFAM" id="SSF109998">
    <property type="entry name" value="Triger factor/SurA peptide-binding domain-like"/>
    <property type="match status" value="1"/>
</dbReference>
<dbReference type="PROSITE" id="PS50198">
    <property type="entry name" value="PPIC_PPIASE_2"/>
    <property type="match status" value="1"/>
</dbReference>
<dbReference type="AlphaFoldDB" id="A0A1U9KUM6"/>
<feature type="domain" description="PpiC" evidence="11">
    <location>
        <begin position="173"/>
        <end position="271"/>
    </location>
</feature>
<dbReference type="Pfam" id="PF00639">
    <property type="entry name" value="Rotamase"/>
    <property type="match status" value="1"/>
</dbReference>
<dbReference type="Pfam" id="PF09312">
    <property type="entry name" value="SurA_N"/>
    <property type="match status" value="1"/>
</dbReference>
<dbReference type="InterPro" id="IPR027304">
    <property type="entry name" value="Trigger_fact/SurA_dom_sf"/>
</dbReference>
<keyword evidence="2" id="KW-0732">Signal</keyword>
<evidence type="ECO:0000256" key="3">
    <source>
        <dbReference type="ARBA" id="ARBA00022764"/>
    </source>
</evidence>
<evidence type="ECO:0000256" key="7">
    <source>
        <dbReference type="ARBA" id="ARBA00030642"/>
    </source>
</evidence>
<dbReference type="Proteomes" id="UP000188604">
    <property type="component" value="Chromosome"/>
</dbReference>
<gene>
    <name evidence="12" type="ORF">A0U93_13965</name>
</gene>
<dbReference type="STRING" id="320497.A0U93_13965"/>
<dbReference type="GO" id="GO:0003755">
    <property type="term" value="F:peptidyl-prolyl cis-trans isomerase activity"/>
    <property type="evidence" value="ECO:0007669"/>
    <property type="project" value="UniProtKB-KW"/>
</dbReference>
<evidence type="ECO:0000256" key="4">
    <source>
        <dbReference type="ARBA" id="ARBA00023110"/>
    </source>
</evidence>
<reference evidence="12 13" key="1">
    <citation type="submission" date="2016-03" db="EMBL/GenBank/DDBJ databases">
        <title>Acetic acid bacteria sequencing.</title>
        <authorList>
            <person name="Brandt J."/>
            <person name="Jakob F."/>
            <person name="Vogel R.F."/>
        </authorList>
    </citation>
    <scope>NUCLEOTIDE SEQUENCE [LARGE SCALE GENOMIC DNA]</scope>
    <source>
        <strain evidence="12 13">NBRC 101099</strain>
    </source>
</reference>
<dbReference type="InterPro" id="IPR046357">
    <property type="entry name" value="PPIase_dom_sf"/>
</dbReference>
<name>A0A1U9KUM6_9PROT</name>
<evidence type="ECO:0000256" key="1">
    <source>
        <dbReference type="ARBA" id="ARBA00018370"/>
    </source>
</evidence>